<comment type="caution">
    <text evidence="7">The sequence shown here is derived from an EMBL/GenBank/DDBJ whole genome shotgun (WGS) entry which is preliminary data.</text>
</comment>
<name>A0ABT4TSG7_9ACTN</name>
<dbReference type="Pfam" id="PF13520">
    <property type="entry name" value="AA_permease_2"/>
    <property type="match status" value="1"/>
</dbReference>
<dbReference type="PIRSF" id="PIRSF006060">
    <property type="entry name" value="AA_transporter"/>
    <property type="match status" value="1"/>
</dbReference>
<feature type="transmembrane region" description="Helical" evidence="6">
    <location>
        <begin position="235"/>
        <end position="257"/>
    </location>
</feature>
<gene>
    <name evidence="7" type="ORF">O4U47_24180</name>
</gene>
<feature type="transmembrane region" description="Helical" evidence="6">
    <location>
        <begin position="159"/>
        <end position="179"/>
    </location>
</feature>
<evidence type="ECO:0000256" key="5">
    <source>
        <dbReference type="ARBA" id="ARBA00023136"/>
    </source>
</evidence>
<evidence type="ECO:0000256" key="6">
    <source>
        <dbReference type="SAM" id="Phobius"/>
    </source>
</evidence>
<evidence type="ECO:0000256" key="3">
    <source>
        <dbReference type="ARBA" id="ARBA00022692"/>
    </source>
</evidence>
<reference evidence="7" key="1">
    <citation type="submission" date="2023-01" db="EMBL/GenBank/DDBJ databases">
        <title>Draft genome sequence of Nocardiopsis sp. LSu2-4 isolated from halophytes.</title>
        <authorList>
            <person name="Duangmal K."/>
            <person name="Chantavorakit T."/>
        </authorList>
    </citation>
    <scope>NUCLEOTIDE SEQUENCE</scope>
    <source>
        <strain evidence="7">LSu2-4</strain>
    </source>
</reference>
<keyword evidence="8" id="KW-1185">Reference proteome</keyword>
<dbReference type="RefSeq" id="WP_270680257.1">
    <property type="nucleotide sequence ID" value="NZ_JAQFWP010000059.1"/>
</dbReference>
<feature type="transmembrane region" description="Helical" evidence="6">
    <location>
        <begin position="358"/>
        <end position="382"/>
    </location>
</feature>
<comment type="subcellular location">
    <subcellularLocation>
        <location evidence="1">Cell membrane</location>
        <topology evidence="1">Multi-pass membrane protein</topology>
    </subcellularLocation>
</comment>
<keyword evidence="4 6" id="KW-1133">Transmembrane helix</keyword>
<dbReference type="PANTHER" id="PTHR42770:SF13">
    <property type="entry name" value="L-METHIONINE_BRANCHED-CHAIN AMINO ACID EXPORTER YJEH"/>
    <property type="match status" value="1"/>
</dbReference>
<evidence type="ECO:0000256" key="2">
    <source>
        <dbReference type="ARBA" id="ARBA00022475"/>
    </source>
</evidence>
<dbReference type="PANTHER" id="PTHR42770">
    <property type="entry name" value="AMINO ACID TRANSPORTER-RELATED"/>
    <property type="match status" value="1"/>
</dbReference>
<evidence type="ECO:0000256" key="4">
    <source>
        <dbReference type="ARBA" id="ARBA00022989"/>
    </source>
</evidence>
<proteinExistence type="predicted"/>
<feature type="transmembrane region" description="Helical" evidence="6">
    <location>
        <begin position="394"/>
        <end position="421"/>
    </location>
</feature>
<dbReference type="InterPro" id="IPR002293">
    <property type="entry name" value="AA/rel_permease1"/>
</dbReference>
<feature type="transmembrane region" description="Helical" evidence="6">
    <location>
        <begin position="277"/>
        <end position="297"/>
    </location>
</feature>
<feature type="transmembrane region" description="Helical" evidence="6">
    <location>
        <begin position="332"/>
        <end position="352"/>
    </location>
</feature>
<dbReference type="InterPro" id="IPR050367">
    <property type="entry name" value="APC_superfamily"/>
</dbReference>
<feature type="transmembrane region" description="Helical" evidence="6">
    <location>
        <begin position="121"/>
        <end position="147"/>
    </location>
</feature>
<keyword evidence="3 6" id="KW-0812">Transmembrane</keyword>
<organism evidence="7 8">
    <name type="scientific">Nocardiopsis suaedae</name>
    <dbReference type="NCBI Taxonomy" id="3018444"/>
    <lineage>
        <taxon>Bacteria</taxon>
        <taxon>Bacillati</taxon>
        <taxon>Actinomycetota</taxon>
        <taxon>Actinomycetes</taxon>
        <taxon>Streptosporangiales</taxon>
        <taxon>Nocardiopsidaceae</taxon>
        <taxon>Nocardiopsis</taxon>
    </lineage>
</organism>
<accession>A0ABT4TSG7</accession>
<dbReference type="Gene3D" id="1.20.1740.10">
    <property type="entry name" value="Amino acid/polyamine transporter I"/>
    <property type="match status" value="1"/>
</dbReference>
<evidence type="ECO:0000256" key="1">
    <source>
        <dbReference type="ARBA" id="ARBA00004651"/>
    </source>
</evidence>
<keyword evidence="5 6" id="KW-0472">Membrane</keyword>
<feature type="transmembrane region" description="Helical" evidence="6">
    <location>
        <begin position="54"/>
        <end position="75"/>
    </location>
</feature>
<dbReference type="Proteomes" id="UP001165685">
    <property type="component" value="Unassembled WGS sequence"/>
</dbReference>
<feature type="transmembrane region" description="Helical" evidence="6">
    <location>
        <begin position="21"/>
        <end position="42"/>
    </location>
</feature>
<feature type="transmembrane region" description="Helical" evidence="6">
    <location>
        <begin position="87"/>
        <end position="109"/>
    </location>
</feature>
<dbReference type="EMBL" id="JAQFWP010000059">
    <property type="protein sequence ID" value="MDA2807630.1"/>
    <property type="molecule type" value="Genomic_DNA"/>
</dbReference>
<feature type="transmembrane region" description="Helical" evidence="6">
    <location>
        <begin position="199"/>
        <end position="223"/>
    </location>
</feature>
<keyword evidence="2" id="KW-1003">Cell membrane</keyword>
<evidence type="ECO:0000313" key="8">
    <source>
        <dbReference type="Proteomes" id="UP001165685"/>
    </source>
</evidence>
<sequence>MSVTGRRATAPEPGAPQRTIGFGQAVALYSGAVLGAGVLVLPGQAATMAGPASLLAWLFMGLLGLPLATTFAALATRFPDAGGIATYAARAFGPTAGGLSGWFYFASAVAGQTVVPLTGGYYVAAALGAGPWFAYPIAAVILALAAAANLAGMRLSGRAQLVLAAGVALMLLAAALAALPRVSLDGFTDPAAFAPHGVAGVAEAAVVLFLAFAGWEAVAHLAGEFRDVHRDMRRATVATVAVVLVLYTGVAFAVVGTRTYGDPAVDRVAVGEVLGTGLGFSATVAAAVLATVISLGTTNTFLASTSRLAYALGRDGWMPEALTRRDARGVPVAGVLTVAGGGAAGLAISWAGGWGTEALVGIPASLVLVTYLAGMGAGVRLLQGRARAHAATALVLTAAIAPFAAKYIAVPAVVAAVAMAFRRKTGIRPVAKADEGHR</sequence>
<evidence type="ECO:0000313" key="7">
    <source>
        <dbReference type="EMBL" id="MDA2807630.1"/>
    </source>
</evidence>
<protein>
    <submittedName>
        <fullName evidence="7">APC family permease</fullName>
    </submittedName>
</protein>